<dbReference type="CDD" id="cd00086">
    <property type="entry name" value="homeodomain"/>
    <property type="match status" value="1"/>
</dbReference>
<dbReference type="Proteomes" id="UP000265618">
    <property type="component" value="Unassembled WGS sequence"/>
</dbReference>
<keyword evidence="1 4" id="KW-0238">DNA-binding</keyword>
<gene>
    <name evidence="8" type="ORF">KIPB_007995</name>
</gene>
<dbReference type="SUPFAM" id="SSF46689">
    <property type="entry name" value="Homeodomain-like"/>
    <property type="match status" value="1"/>
</dbReference>
<comment type="subcellular location">
    <subcellularLocation>
        <location evidence="4 5">Nucleus</location>
    </subcellularLocation>
</comment>
<dbReference type="InterPro" id="IPR001356">
    <property type="entry name" value="HD"/>
</dbReference>
<dbReference type="SMART" id="SM00389">
    <property type="entry name" value="HOX"/>
    <property type="match status" value="1"/>
</dbReference>
<dbReference type="Gene3D" id="1.10.10.60">
    <property type="entry name" value="Homeodomain-like"/>
    <property type="match status" value="1"/>
</dbReference>
<dbReference type="PANTHER" id="PTHR24327">
    <property type="entry name" value="HOMEOBOX PROTEIN"/>
    <property type="match status" value="1"/>
</dbReference>
<name>A0A391P469_9EUKA</name>
<dbReference type="PROSITE" id="PS50071">
    <property type="entry name" value="HOMEOBOX_2"/>
    <property type="match status" value="1"/>
</dbReference>
<keyword evidence="2 4" id="KW-0371">Homeobox</keyword>
<evidence type="ECO:0000256" key="3">
    <source>
        <dbReference type="ARBA" id="ARBA00023242"/>
    </source>
</evidence>
<accession>A0A391P469</accession>
<feature type="region of interest" description="Disordered" evidence="6">
    <location>
        <begin position="175"/>
        <end position="210"/>
    </location>
</feature>
<evidence type="ECO:0000256" key="4">
    <source>
        <dbReference type="PROSITE-ProRule" id="PRU00108"/>
    </source>
</evidence>
<feature type="region of interest" description="Disordered" evidence="6">
    <location>
        <begin position="138"/>
        <end position="161"/>
    </location>
</feature>
<keyword evidence="9" id="KW-1185">Reference proteome</keyword>
<evidence type="ECO:0000256" key="2">
    <source>
        <dbReference type="ARBA" id="ARBA00023155"/>
    </source>
</evidence>
<evidence type="ECO:0000313" key="9">
    <source>
        <dbReference type="Proteomes" id="UP000265618"/>
    </source>
</evidence>
<dbReference type="GO" id="GO:0000981">
    <property type="term" value="F:DNA-binding transcription factor activity, RNA polymerase II-specific"/>
    <property type="evidence" value="ECO:0007669"/>
    <property type="project" value="InterPro"/>
</dbReference>
<sequence>MSVTMSLLCKDGEVPPPEVVVVSKRPFPGIPGYALLQVLFSGGALSAQSSTPAPSAVQLPAVRDQVPAPRGRTSRSTFQEPSACKAFTRFTADQVANLVSAFTVSQRPSGKEIAAIALANGLAVPQVRIWFQNRRAREKRKARGGMSRSLTPPVKGASTPAVPLKRTQVWTVSKVEAPVPERAPASDSLSVSPTPPTSRVPTSDSPAETKVIEDVSEALLMLGS</sequence>
<dbReference type="InterPro" id="IPR009057">
    <property type="entry name" value="Homeodomain-like_sf"/>
</dbReference>
<feature type="domain" description="Homeobox" evidence="7">
    <location>
        <begin position="81"/>
        <end position="141"/>
    </location>
</feature>
<dbReference type="Pfam" id="PF00046">
    <property type="entry name" value="Homeodomain"/>
    <property type="match status" value="1"/>
</dbReference>
<proteinExistence type="predicted"/>
<reference evidence="8 9" key="1">
    <citation type="journal article" date="2018" name="PLoS ONE">
        <title>The draft genome of Kipferlia bialata reveals reductive genome evolution in fornicate parasites.</title>
        <authorList>
            <person name="Tanifuji G."/>
            <person name="Takabayashi S."/>
            <person name="Kume K."/>
            <person name="Takagi M."/>
            <person name="Nakayama T."/>
            <person name="Kamikawa R."/>
            <person name="Inagaki Y."/>
            <person name="Hashimoto T."/>
        </authorList>
    </citation>
    <scope>NUCLEOTIDE SEQUENCE [LARGE SCALE GENOMIC DNA]</scope>
    <source>
        <strain evidence="8">NY0173</strain>
    </source>
</reference>
<dbReference type="EMBL" id="BDIP01002369">
    <property type="protein sequence ID" value="GCA63122.1"/>
    <property type="molecule type" value="Genomic_DNA"/>
</dbReference>
<feature type="DNA-binding region" description="Homeobox" evidence="4">
    <location>
        <begin position="83"/>
        <end position="142"/>
    </location>
</feature>
<evidence type="ECO:0000313" key="8">
    <source>
        <dbReference type="EMBL" id="GCA63122.1"/>
    </source>
</evidence>
<dbReference type="GO" id="GO:0005634">
    <property type="term" value="C:nucleus"/>
    <property type="evidence" value="ECO:0007669"/>
    <property type="project" value="UniProtKB-SubCell"/>
</dbReference>
<evidence type="ECO:0000259" key="7">
    <source>
        <dbReference type="PROSITE" id="PS50071"/>
    </source>
</evidence>
<dbReference type="PANTHER" id="PTHR24327:SF41">
    <property type="entry name" value="BRAIN-SPECIFIC HOMEOBOX PROTEIN"/>
    <property type="match status" value="1"/>
</dbReference>
<dbReference type="InterPro" id="IPR017970">
    <property type="entry name" value="Homeobox_CS"/>
</dbReference>
<dbReference type="PROSITE" id="PS00027">
    <property type="entry name" value="HOMEOBOX_1"/>
    <property type="match status" value="1"/>
</dbReference>
<comment type="caution">
    <text evidence="8">The sequence shown here is derived from an EMBL/GenBank/DDBJ whole genome shotgun (WGS) entry which is preliminary data.</text>
</comment>
<evidence type="ECO:0000256" key="1">
    <source>
        <dbReference type="ARBA" id="ARBA00023125"/>
    </source>
</evidence>
<keyword evidence="3 4" id="KW-0539">Nucleus</keyword>
<protein>
    <recommendedName>
        <fullName evidence="7">Homeobox domain-containing protein</fullName>
    </recommendedName>
</protein>
<evidence type="ECO:0000256" key="5">
    <source>
        <dbReference type="RuleBase" id="RU000682"/>
    </source>
</evidence>
<dbReference type="GO" id="GO:0000978">
    <property type="term" value="F:RNA polymerase II cis-regulatory region sequence-specific DNA binding"/>
    <property type="evidence" value="ECO:0007669"/>
    <property type="project" value="TreeGrafter"/>
</dbReference>
<dbReference type="AlphaFoldDB" id="A0A391P469"/>
<evidence type="ECO:0000256" key="6">
    <source>
        <dbReference type="SAM" id="MobiDB-lite"/>
    </source>
</evidence>
<dbReference type="InterPro" id="IPR050460">
    <property type="entry name" value="Distal-less_Homeobox_TF"/>
</dbReference>
<organism evidence="8 9">
    <name type="scientific">Kipferlia bialata</name>
    <dbReference type="NCBI Taxonomy" id="797122"/>
    <lineage>
        <taxon>Eukaryota</taxon>
        <taxon>Metamonada</taxon>
        <taxon>Carpediemonas-like organisms</taxon>
        <taxon>Kipferlia</taxon>
    </lineage>
</organism>